<keyword evidence="3" id="KW-1185">Reference proteome</keyword>
<evidence type="ECO:0000256" key="1">
    <source>
        <dbReference type="SAM" id="MobiDB-lite"/>
    </source>
</evidence>
<reference evidence="2 3" key="9">
    <citation type="journal article" date="2000" name="J. Virol.">
        <title>Complete DNA sequence of the rat cytomegalovirus genome.</title>
        <authorList>
            <person name="Vink C."/>
            <person name="Beuken E."/>
            <person name="Bruggeman C.A."/>
        </authorList>
    </citation>
    <scope>NUCLEOTIDE SEQUENCE [LARGE SCALE GENOMIC DNA]</scope>
    <source>
        <strain evidence="2 3">Maastricht</strain>
    </source>
</reference>
<gene>
    <name evidence="2" type="primary">r23.1</name>
</gene>
<protein>
    <submittedName>
        <fullName evidence="2">Pr23.1</fullName>
    </submittedName>
</protein>
<dbReference type="RefSeq" id="NP_064125.1">
    <property type="nucleotide sequence ID" value="NC_002512.2"/>
</dbReference>
<dbReference type="Proteomes" id="UP000008288">
    <property type="component" value="Segment"/>
</dbReference>
<feature type="region of interest" description="Disordered" evidence="1">
    <location>
        <begin position="1"/>
        <end position="252"/>
    </location>
</feature>
<reference evidence="2 3" key="10">
    <citation type="journal article" date="2000" name="Virus Res.">
        <title>Rat cytomegalovirus R89 is a highly conserved gene which expresses a spliced transcript.</title>
        <authorList>
            <person name="Gruijthuijsen Y.K."/>
            <person name="Beuken E."/>
            <person name="Bruggeman C.A."/>
            <person name="Vink C."/>
        </authorList>
    </citation>
    <scope>NUCLEOTIDE SEQUENCE [LARGE SCALE GENOMIC DNA]</scope>
    <source>
        <strain evidence="2 3">Maastricht</strain>
    </source>
</reference>
<proteinExistence type="predicted"/>
<reference evidence="2 3" key="1">
    <citation type="journal article" date="1996" name="J. Gen. Virol.">
        <title>Cloning and sequence analysis of the genes encoding DNA polymerase, glycoprotein B, ICP18.5 and major DNA-binding protein of rat cytomegalovirus.</title>
        <authorList>
            <person name="Beuken E."/>
            <person name="Slobbe R."/>
            <person name="Bruggeman C.A."/>
            <person name="Vink C."/>
        </authorList>
    </citation>
    <scope>NUCLEOTIDE SEQUENCE [LARGE SCALE GENOMIC DNA]</scope>
    <source>
        <strain evidence="2 3">Maastricht</strain>
    </source>
</reference>
<reference evidence="2 3" key="4">
    <citation type="journal article" date="1998" name="J. Virol.">
        <title>The R33 G protein-coupled receptor gene of rat cytomegalovirus plays an essential role in the pathogenesis of viral infection.</title>
        <authorList>
            <person name="Beisser P.S."/>
            <person name="Vink C."/>
            <person name="Van Dam J.G."/>
            <person name="Grauls G."/>
            <person name="Vanherle S.J."/>
            <person name="Bruggeman C.A."/>
        </authorList>
    </citation>
    <scope>NUCLEOTIDE SEQUENCE [LARGE SCALE GENOMIC DNA]</scope>
    <source>
        <strain evidence="2 3">Maastricht</strain>
    </source>
</reference>
<feature type="compositionally biased region" description="Low complexity" evidence="1">
    <location>
        <begin position="173"/>
        <end position="182"/>
    </location>
</feature>
<reference evidence="2 3" key="2">
    <citation type="journal article" date="1996" name="J. Virol.">
        <title>Structure of the rat cytomegalovirus genome termini.</title>
        <authorList>
            <person name="Vink C."/>
            <person name="Beuken E."/>
            <person name="Bruggeman C.A."/>
        </authorList>
    </citation>
    <scope>NUCLEOTIDE SEQUENCE [LARGE SCALE GENOMIC DNA]</scope>
    <source>
        <strain evidence="2 3">Maastricht</strain>
    </source>
</reference>
<accession>Q9DWG9</accession>
<dbReference type="GeneID" id="940273"/>
<dbReference type="KEGG" id="vg:940273"/>
<feature type="compositionally biased region" description="Basic and acidic residues" evidence="1">
    <location>
        <begin position="107"/>
        <end position="117"/>
    </location>
</feature>
<reference evidence="2 3" key="5">
    <citation type="journal article" date="1998" name="Virology">
        <title>The Maastricht strain and England strain of rat cytomegalovirus represent different betaherpesvirus species rather than strains.</title>
        <authorList>
            <person name="Beisser P.S."/>
            <person name="Kaptein S.J."/>
            <person name="Beuken E."/>
            <person name="Bruggeman C.A."/>
            <person name="Vink C."/>
        </authorList>
    </citation>
    <scope>NUCLEOTIDE SEQUENCE [LARGE SCALE GENOMIC DNA]</scope>
    <source>
        <strain evidence="2 3">Maastricht</strain>
    </source>
</reference>
<reference evidence="2 3" key="3">
    <citation type="journal article" date="1997" name="J. Gen. Virol.">
        <title>Cloning and functional characterization of the origin of lytic-phase DNA replication of rat cytomegalovirus.</title>
        <authorList>
            <person name="Vink C."/>
            <person name="Beuken E."/>
            <person name="Bruggeman C.A."/>
        </authorList>
    </citation>
    <scope>NUCLEOTIDE SEQUENCE [LARGE SCALE GENOMIC DNA]</scope>
    <source>
        <strain evidence="2 3">Maastricht</strain>
    </source>
</reference>
<organism evidence="2 3">
    <name type="scientific">Rat cytomegalovirus (strain Maastricht)</name>
    <dbReference type="NCBI Taxonomy" id="79700"/>
    <lineage>
        <taxon>Viruses</taxon>
        <taxon>Duplodnaviria</taxon>
        <taxon>Heunggongvirae</taxon>
        <taxon>Peploviricota</taxon>
        <taxon>Herviviricetes</taxon>
        <taxon>Herpesvirales</taxon>
        <taxon>Orthoherpesviridae</taxon>
        <taxon>Betaherpesvirinae</taxon>
        <taxon>Muromegalovirus</taxon>
        <taxon>Muromegalovirus muridbeta2</taxon>
        <taxon>Murid betaherpesvirus 2</taxon>
    </lineage>
</organism>
<feature type="compositionally biased region" description="Low complexity" evidence="1">
    <location>
        <begin position="198"/>
        <end position="219"/>
    </location>
</feature>
<organismHost>
    <name type="scientific">Rattus</name>
    <name type="common">rats</name>
    <dbReference type="NCBI Taxonomy" id="10114"/>
</organismHost>
<feature type="compositionally biased region" description="Pro residues" evidence="1">
    <location>
        <begin position="130"/>
        <end position="143"/>
    </location>
</feature>
<dbReference type="EMBL" id="AF232689">
    <property type="protein sequence ID" value="AAF99120.1"/>
    <property type="molecule type" value="Genomic_DNA"/>
</dbReference>
<evidence type="ECO:0000313" key="3">
    <source>
        <dbReference type="Proteomes" id="UP000008288"/>
    </source>
</evidence>
<name>Q9DWG9_RCMVM</name>
<evidence type="ECO:0000313" key="2">
    <source>
        <dbReference type="EMBL" id="AAF99120.1"/>
    </source>
</evidence>
<reference evidence="2 3" key="7">
    <citation type="journal article" date="1999" name="J. Virol.">
        <title>Deletion of the R78 G protein-coupled receptor gene from rat cytomegalovirus results in an attenuated, syncytium-inducing mutant strain.</title>
        <authorList>
            <person name="Beisser P.S."/>
            <person name="Grauls G."/>
            <person name="Bruggeman C.A."/>
            <person name="Vink C."/>
        </authorList>
    </citation>
    <scope>NUCLEOTIDE SEQUENCE [LARGE SCALE GENOMIC DNA]</scope>
    <source>
        <strain evidence="2 3">Maastricht</strain>
    </source>
</reference>
<feature type="compositionally biased region" description="Basic residues" evidence="1">
    <location>
        <begin position="220"/>
        <end position="244"/>
    </location>
</feature>
<reference evidence="2 3" key="6">
    <citation type="journal article" date="1999" name="J. Gen. Virol.">
        <title>The rat cytomegalovirus R32 gene encodes a virion-associated protein that elicits a strong humoral immune response in infected rats.</title>
        <authorList>
            <person name="Beuken E."/>
            <person name="Grauls G."/>
            <person name="Bruggeman C.A."/>
            <person name="Vink C."/>
        </authorList>
    </citation>
    <scope>NUCLEOTIDE SEQUENCE [LARGE SCALE GENOMIC DNA]</scope>
    <source>
        <strain evidence="2 3">Maastricht</strain>
    </source>
</reference>
<feature type="compositionally biased region" description="Basic and acidic residues" evidence="1">
    <location>
        <begin position="47"/>
        <end position="71"/>
    </location>
</feature>
<reference evidence="2 3" key="8">
    <citation type="journal article" date="2000" name="J. Virol.">
        <title>The r144 major histocompatibility complex class I-like gene of rat cytomegalovirus is dispensable for both acute and long-term infection in the immunocompromised host.</title>
        <authorList>
            <person name="Beisser P.S."/>
            <person name="Kloover J.S."/>
            <person name="Grauls G.E."/>
            <person name="Blok M.J."/>
            <person name="Bruggeman C.A."/>
            <person name="Vink C."/>
        </authorList>
    </citation>
    <scope>NUCLEOTIDE SEQUENCE [LARGE SCALE GENOMIC DNA]</scope>
    <source>
        <strain evidence="2 3">Maastricht</strain>
    </source>
</reference>
<sequence length="252" mass="27217">MSARRAHSSPGPPSGPGGGSRNLLPTQSTTPLGAAEPDPPPRVAAHGRLDLLEGGEDPRQSLGRSHVEIARTPRRSGLSTRRARGSEVPQSFLSARPGGSTLPRASTETRRRDERRAVGSSPTPASSPVRDPPPGRTPRPTPCRAPRVPYLCPRPGRPRANMFGLSRRGRRGTGAASRAPSADAPPRPRAARPDPDGRTSGSRRSGTPRCPRSRAASRPPGRRSRRTRPRRRPVRWARRRRRGCRTPASILV</sequence>